<keyword evidence="13" id="KW-0012">Acyltransferase</keyword>
<protein>
    <recommendedName>
        <fullName evidence="13">Palmitoyltransferase</fullName>
        <ecNumber evidence="13">2.3.1.225</ecNumber>
    </recommendedName>
</protein>
<evidence type="ECO:0000256" key="14">
    <source>
        <dbReference type="SAM" id="MobiDB-lite"/>
    </source>
</evidence>
<keyword evidence="8 13" id="KW-0472">Membrane</keyword>
<keyword evidence="13" id="KW-0808">Transferase</keyword>
<dbReference type="Pfam" id="PF01529">
    <property type="entry name" value="DHHC"/>
    <property type="match status" value="1"/>
</dbReference>
<keyword evidence="9" id="KW-0564">Palmitate</keyword>
<keyword evidence="10" id="KW-0449">Lipoprotein</keyword>
<comment type="catalytic activity">
    <reaction evidence="11 13">
        <text>L-cysteinyl-[protein] + hexadecanoyl-CoA = S-hexadecanoyl-L-cysteinyl-[protein] + CoA</text>
        <dbReference type="Rhea" id="RHEA:36683"/>
        <dbReference type="Rhea" id="RHEA-COMP:10131"/>
        <dbReference type="Rhea" id="RHEA-COMP:11032"/>
        <dbReference type="ChEBI" id="CHEBI:29950"/>
        <dbReference type="ChEBI" id="CHEBI:57287"/>
        <dbReference type="ChEBI" id="CHEBI:57379"/>
        <dbReference type="ChEBI" id="CHEBI:74151"/>
        <dbReference type="EC" id="2.3.1.225"/>
    </reaction>
</comment>
<feature type="compositionally biased region" description="Polar residues" evidence="14">
    <location>
        <begin position="8"/>
        <end position="23"/>
    </location>
</feature>
<dbReference type="PROSITE" id="PS50088">
    <property type="entry name" value="ANK_REPEAT"/>
    <property type="match status" value="4"/>
</dbReference>
<evidence type="ECO:0000313" key="16">
    <source>
        <dbReference type="EMBL" id="PMD40739.1"/>
    </source>
</evidence>
<comment type="similarity">
    <text evidence="3">Belongs to the DHHC palmitoyltransferase family. AKR/ZDHHC17 subfamily.</text>
</comment>
<evidence type="ECO:0000256" key="6">
    <source>
        <dbReference type="ARBA" id="ARBA00022989"/>
    </source>
</evidence>
<dbReference type="OrthoDB" id="6781668at2759"/>
<evidence type="ECO:0000256" key="12">
    <source>
        <dbReference type="PROSITE-ProRule" id="PRU00023"/>
    </source>
</evidence>
<feature type="transmembrane region" description="Helical" evidence="13">
    <location>
        <begin position="308"/>
        <end position="329"/>
    </location>
</feature>
<accession>A0A2J6RQE5</accession>
<comment type="function">
    <text evidence="1">Palmitoyltransferase specific for casein kinase 1.</text>
</comment>
<sequence>MAHAGSKPPTNTTGTAQNNSPNMPNGKASVVAPKLSDDNHVELEEMNPSGQDLSPEDDIMQLARMGDIQGIEKLYDSGKYDALYCDVEGITPLHWAAINNRYALCQFLLKAGADVNKKGGESVATPAMWAAQRCHYYTVNLLLQHGADPLITDVQGYNILHLATFESSILSVVLLLHQNIDVDIPDSHGHTCLMWAAYKGYPAHVDLFLRWGANVHATDETGFTALHWALVKGSPGCIQKLIEYGSDRFAETADGRSPDTLASEMKTERMWQKALTDAGYTEDAKPKTLEFPMSSYLMKDKRGFMSKFFFFWPFLILWVMVMVSSHMVVFAGVPLALFAGYALQWVAMQVMEYAPSDMRHIHKTPWLAGIFAATLFWVGLRWLTTILPGTISTYPISNLAFATFYTLCGYFYFCTMFYEPGFVPKLGGLTQQKVVIDELLELWKFDEQNFCVPCMVRMPLRSKHCKRCNRCVAKHDHHCPWVNNCIGINNHRHFFLYLITLEAGILVLVRLTLGYFEAIQESGESGDPKCNILGEGLCRVVNSDPYTLVLVIWATLQLTWVTMLMFVQFVQISRALTTYENMRGSHHSHGKASEAITSALTTGAASWSGAQVGGAGMGPDPALPPTHAPGHHHHKAGCLAQWKKILGVDTFVDTALGAYGGNKNRPRQSRNPFSNGCLGNCKDFWCDPAPIFGKRENGSALLGGQPVDYTSMYESPRLATRRRGGGEAYEAVAAEDTV</sequence>
<keyword evidence="17" id="KW-1185">Reference proteome</keyword>
<evidence type="ECO:0000256" key="1">
    <source>
        <dbReference type="ARBA" id="ARBA00002100"/>
    </source>
</evidence>
<feature type="region of interest" description="Disordered" evidence="14">
    <location>
        <begin position="1"/>
        <end position="40"/>
    </location>
</feature>
<feature type="transmembrane region" description="Helical" evidence="13">
    <location>
        <begin position="366"/>
        <end position="384"/>
    </location>
</feature>
<proteinExistence type="inferred from homology"/>
<dbReference type="Proteomes" id="UP000235786">
    <property type="component" value="Unassembled WGS sequence"/>
</dbReference>
<evidence type="ECO:0000256" key="13">
    <source>
        <dbReference type="RuleBase" id="RU079119"/>
    </source>
</evidence>
<feature type="repeat" description="ANK" evidence="12">
    <location>
        <begin position="88"/>
        <end position="120"/>
    </location>
</feature>
<comment type="domain">
    <text evidence="13">The DHHC domain is required for palmitoyltransferase activity.</text>
</comment>
<evidence type="ECO:0000256" key="8">
    <source>
        <dbReference type="ARBA" id="ARBA00023136"/>
    </source>
</evidence>
<dbReference type="GO" id="GO:0031901">
    <property type="term" value="C:early endosome membrane"/>
    <property type="evidence" value="ECO:0007669"/>
    <property type="project" value="UniProtKB-SubCell"/>
</dbReference>
<evidence type="ECO:0000256" key="9">
    <source>
        <dbReference type="ARBA" id="ARBA00023139"/>
    </source>
</evidence>
<dbReference type="EC" id="2.3.1.225" evidence="13"/>
<feature type="repeat" description="ANK" evidence="12">
    <location>
        <begin position="155"/>
        <end position="187"/>
    </location>
</feature>
<dbReference type="Pfam" id="PF12796">
    <property type="entry name" value="Ank_2"/>
    <property type="match status" value="2"/>
</dbReference>
<feature type="domain" description="Palmitoyltransferase DHHC" evidence="15">
    <location>
        <begin position="445"/>
        <end position="583"/>
    </location>
</feature>
<evidence type="ECO:0000256" key="5">
    <source>
        <dbReference type="ARBA" id="ARBA00022737"/>
    </source>
</evidence>
<keyword evidence="5" id="KW-0677">Repeat</keyword>
<reference evidence="16 17" key="1">
    <citation type="submission" date="2016-04" db="EMBL/GenBank/DDBJ databases">
        <title>A degradative enzymes factory behind the ericoid mycorrhizal symbiosis.</title>
        <authorList>
            <consortium name="DOE Joint Genome Institute"/>
            <person name="Martino E."/>
            <person name="Morin E."/>
            <person name="Grelet G."/>
            <person name="Kuo A."/>
            <person name="Kohler A."/>
            <person name="Daghino S."/>
            <person name="Barry K."/>
            <person name="Choi C."/>
            <person name="Cichocki N."/>
            <person name="Clum A."/>
            <person name="Copeland A."/>
            <person name="Hainaut M."/>
            <person name="Haridas S."/>
            <person name="Labutti K."/>
            <person name="Lindquist E."/>
            <person name="Lipzen A."/>
            <person name="Khouja H.-R."/>
            <person name="Murat C."/>
            <person name="Ohm R."/>
            <person name="Olson A."/>
            <person name="Spatafora J."/>
            <person name="Veneault-Fourrey C."/>
            <person name="Henrissat B."/>
            <person name="Grigoriev I."/>
            <person name="Martin F."/>
            <person name="Perotto S."/>
        </authorList>
    </citation>
    <scope>NUCLEOTIDE SEQUENCE [LARGE SCALE GENOMIC DNA]</scope>
    <source>
        <strain evidence="16 17">F</strain>
    </source>
</reference>
<dbReference type="Gene3D" id="1.25.40.20">
    <property type="entry name" value="Ankyrin repeat-containing domain"/>
    <property type="match status" value="1"/>
</dbReference>
<keyword evidence="7 12" id="KW-0040">ANK repeat</keyword>
<evidence type="ECO:0000259" key="15">
    <source>
        <dbReference type="Pfam" id="PF01529"/>
    </source>
</evidence>
<dbReference type="SMART" id="SM00248">
    <property type="entry name" value="ANK"/>
    <property type="match status" value="5"/>
</dbReference>
<evidence type="ECO:0000256" key="11">
    <source>
        <dbReference type="ARBA" id="ARBA00048048"/>
    </source>
</evidence>
<dbReference type="InterPro" id="IPR002110">
    <property type="entry name" value="Ankyrin_rpt"/>
</dbReference>
<keyword evidence="4 13" id="KW-0812">Transmembrane</keyword>
<evidence type="ECO:0000256" key="7">
    <source>
        <dbReference type="ARBA" id="ARBA00023043"/>
    </source>
</evidence>
<dbReference type="STRING" id="1149755.A0A2J6RQE5"/>
<keyword evidence="6 13" id="KW-1133">Transmembrane helix</keyword>
<dbReference type="PANTHER" id="PTHR24161">
    <property type="entry name" value="ANK_REP_REGION DOMAIN-CONTAINING PROTEIN-RELATED"/>
    <property type="match status" value="1"/>
</dbReference>
<feature type="repeat" description="ANK" evidence="12">
    <location>
        <begin position="188"/>
        <end position="220"/>
    </location>
</feature>
<dbReference type="PROSITE" id="PS50216">
    <property type="entry name" value="DHHC"/>
    <property type="match status" value="1"/>
</dbReference>
<evidence type="ECO:0000256" key="3">
    <source>
        <dbReference type="ARBA" id="ARBA00010104"/>
    </source>
</evidence>
<dbReference type="InterPro" id="IPR036770">
    <property type="entry name" value="Ankyrin_rpt-contain_sf"/>
</dbReference>
<dbReference type="GO" id="GO:0019706">
    <property type="term" value="F:protein-cysteine S-palmitoyltransferase activity"/>
    <property type="evidence" value="ECO:0007669"/>
    <property type="project" value="UniProtKB-EC"/>
</dbReference>
<dbReference type="PANTHER" id="PTHR24161:SF85">
    <property type="entry name" value="PALMITOYLTRANSFERASE HIP14"/>
    <property type="match status" value="1"/>
</dbReference>
<feature type="transmembrane region" description="Helical" evidence="13">
    <location>
        <begin position="494"/>
        <end position="516"/>
    </location>
</feature>
<gene>
    <name evidence="16" type="ORF">L207DRAFT_544104</name>
</gene>
<evidence type="ECO:0000256" key="4">
    <source>
        <dbReference type="ARBA" id="ARBA00022692"/>
    </source>
</evidence>
<name>A0A2J6RQE5_HYAVF</name>
<evidence type="ECO:0000256" key="10">
    <source>
        <dbReference type="ARBA" id="ARBA00023288"/>
    </source>
</evidence>
<feature type="transmembrane region" description="Helical" evidence="13">
    <location>
        <begin position="396"/>
        <end position="418"/>
    </location>
</feature>
<comment type="subcellular location">
    <subcellularLocation>
        <location evidence="2">Early endosome membrane</location>
        <topology evidence="2">Multi-pass membrane protein</topology>
    </subcellularLocation>
</comment>
<organism evidence="16 17">
    <name type="scientific">Hyaloscypha variabilis (strain UAMH 11265 / GT02V1 / F)</name>
    <name type="common">Meliniomyces variabilis</name>
    <dbReference type="NCBI Taxonomy" id="1149755"/>
    <lineage>
        <taxon>Eukaryota</taxon>
        <taxon>Fungi</taxon>
        <taxon>Dikarya</taxon>
        <taxon>Ascomycota</taxon>
        <taxon>Pezizomycotina</taxon>
        <taxon>Leotiomycetes</taxon>
        <taxon>Helotiales</taxon>
        <taxon>Hyaloscyphaceae</taxon>
        <taxon>Hyaloscypha</taxon>
        <taxon>Hyaloscypha variabilis</taxon>
    </lineage>
</organism>
<feature type="transmembrane region" description="Helical" evidence="13">
    <location>
        <begin position="546"/>
        <end position="567"/>
    </location>
</feature>
<feature type="repeat" description="ANK" evidence="12">
    <location>
        <begin position="221"/>
        <end position="253"/>
    </location>
</feature>
<dbReference type="InterPro" id="IPR001594">
    <property type="entry name" value="Palmitoyltrfase_DHHC"/>
</dbReference>
<evidence type="ECO:0000256" key="2">
    <source>
        <dbReference type="ARBA" id="ARBA00004520"/>
    </source>
</evidence>
<dbReference type="PROSITE" id="PS50297">
    <property type="entry name" value="ANK_REP_REGION"/>
    <property type="match status" value="2"/>
</dbReference>
<dbReference type="AlphaFoldDB" id="A0A2J6RQE5"/>
<dbReference type="SUPFAM" id="SSF48403">
    <property type="entry name" value="Ankyrin repeat"/>
    <property type="match status" value="1"/>
</dbReference>
<evidence type="ECO:0000313" key="17">
    <source>
        <dbReference type="Proteomes" id="UP000235786"/>
    </source>
</evidence>
<dbReference type="EMBL" id="KZ613945">
    <property type="protein sequence ID" value="PMD40739.1"/>
    <property type="molecule type" value="Genomic_DNA"/>
</dbReference>